<name>A0ABS1WI78_9FLAO</name>
<keyword evidence="4" id="KW-0464">Manganese</keyword>
<keyword evidence="2" id="KW-0378">Hydrolase</keyword>
<dbReference type="PROSITE" id="PS51409">
    <property type="entry name" value="ARGINASE_2"/>
    <property type="match status" value="1"/>
</dbReference>
<sequence>MNKLILFNNSFSDHLINARSGETKFGQQTIKLTSVSNIYDTLKSLDVKYVLFGLPEDVGVFANHGKSGACNTWKHVIKILLNTQNNVFNEASKVLVLGHLDFTEEQKEVTKLKQDNPKQIIRARKLVAQIDKHVVDLVSTIVNAGKIPIAIGGGHNNAYGMIKGTSLALKRPINSINLDAHTDFRALEGRHSGNGFSYAYAESFLKRYYAFGLHENYTSASILSQFNNNKHLDYNTYEAIAVRQELKFKKALKQATKHVGKTNFGIEIDCDAILNISSSAQTPSGFSVEKTRQFLHHFASHSNANYLHICEAVGKKKNGPQIGKLISYLITDFIRSNDKKND</sequence>
<evidence type="ECO:0000256" key="4">
    <source>
        <dbReference type="ARBA" id="ARBA00023211"/>
    </source>
</evidence>
<keyword evidence="7" id="KW-1185">Reference proteome</keyword>
<proteinExistence type="inferred from homology"/>
<dbReference type="Gene3D" id="3.40.800.10">
    <property type="entry name" value="Ureohydrolase domain"/>
    <property type="match status" value="1"/>
</dbReference>
<dbReference type="PANTHER" id="PTHR11358:SF35">
    <property type="entry name" value="FORMIMIDOYLGLUTAMASE"/>
    <property type="match status" value="1"/>
</dbReference>
<organism evidence="6 7">
    <name type="scientific">Olleya sediminilitoris</name>
    <dbReference type="NCBI Taxonomy" id="2795739"/>
    <lineage>
        <taxon>Bacteria</taxon>
        <taxon>Pseudomonadati</taxon>
        <taxon>Bacteroidota</taxon>
        <taxon>Flavobacteriia</taxon>
        <taxon>Flavobacteriales</taxon>
        <taxon>Flavobacteriaceae</taxon>
    </lineage>
</organism>
<dbReference type="InterPro" id="IPR023696">
    <property type="entry name" value="Ureohydrolase_dom_sf"/>
</dbReference>
<dbReference type="EMBL" id="JAEMEF010000002">
    <property type="protein sequence ID" value="MBL7558835.1"/>
    <property type="molecule type" value="Genomic_DNA"/>
</dbReference>
<evidence type="ECO:0000313" key="6">
    <source>
        <dbReference type="EMBL" id="MBL7558835.1"/>
    </source>
</evidence>
<dbReference type="InterPro" id="IPR006035">
    <property type="entry name" value="Ureohydrolase"/>
</dbReference>
<evidence type="ECO:0000256" key="3">
    <source>
        <dbReference type="ARBA" id="ARBA00022808"/>
    </source>
</evidence>
<comment type="similarity">
    <text evidence="5">Belongs to the arginase family.</text>
</comment>
<evidence type="ECO:0000256" key="1">
    <source>
        <dbReference type="ARBA" id="ARBA00022723"/>
    </source>
</evidence>
<evidence type="ECO:0000256" key="5">
    <source>
        <dbReference type="PROSITE-ProRule" id="PRU00742"/>
    </source>
</evidence>
<dbReference type="SUPFAM" id="SSF52768">
    <property type="entry name" value="Arginase/deacetylase"/>
    <property type="match status" value="1"/>
</dbReference>
<protein>
    <submittedName>
        <fullName evidence="6">Formimidoylglutamase</fullName>
    </submittedName>
</protein>
<dbReference type="CDD" id="cd09988">
    <property type="entry name" value="Formimidoylglutamase"/>
    <property type="match status" value="1"/>
</dbReference>
<evidence type="ECO:0000256" key="2">
    <source>
        <dbReference type="ARBA" id="ARBA00022801"/>
    </source>
</evidence>
<evidence type="ECO:0000313" key="7">
    <source>
        <dbReference type="Proteomes" id="UP000605013"/>
    </source>
</evidence>
<dbReference type="PANTHER" id="PTHR11358">
    <property type="entry name" value="ARGINASE/AGMATINASE"/>
    <property type="match status" value="1"/>
</dbReference>
<dbReference type="RefSeq" id="WP_116822876.1">
    <property type="nucleotide sequence ID" value="NZ_JAEMEF010000002.1"/>
</dbReference>
<gene>
    <name evidence="6" type="ORF">JAO71_03380</name>
</gene>
<keyword evidence="3" id="KW-0369">Histidine metabolism</keyword>
<reference evidence="6 7" key="1">
    <citation type="submission" date="2020-12" db="EMBL/GenBank/DDBJ databases">
        <title>Olleya sediminilitoris sp. nov., isolated from a tidal flat.</title>
        <authorList>
            <person name="Park S."/>
            <person name="Yoon J.-H."/>
        </authorList>
    </citation>
    <scope>NUCLEOTIDE SEQUENCE [LARGE SCALE GENOMIC DNA]</scope>
    <source>
        <strain evidence="6 7">YSTF-M6</strain>
    </source>
</reference>
<dbReference type="Pfam" id="PF00491">
    <property type="entry name" value="Arginase"/>
    <property type="match status" value="1"/>
</dbReference>
<keyword evidence="1" id="KW-0479">Metal-binding</keyword>
<dbReference type="Proteomes" id="UP000605013">
    <property type="component" value="Unassembled WGS sequence"/>
</dbReference>
<accession>A0ABS1WI78</accession>
<comment type="caution">
    <text evidence="6">The sequence shown here is derived from an EMBL/GenBank/DDBJ whole genome shotgun (WGS) entry which is preliminary data.</text>
</comment>